<comment type="subcellular location">
    <subcellularLocation>
        <location evidence="1">Membrane</location>
        <topology evidence="1">Multi-pass membrane protein</topology>
    </subcellularLocation>
</comment>
<accession>A0A7S4KT09</accession>
<dbReference type="GO" id="GO:0016020">
    <property type="term" value="C:membrane"/>
    <property type="evidence" value="ECO:0007669"/>
    <property type="project" value="UniProtKB-SubCell"/>
</dbReference>
<feature type="transmembrane region" description="Helical" evidence="5">
    <location>
        <begin position="165"/>
        <end position="187"/>
    </location>
</feature>
<evidence type="ECO:0000256" key="2">
    <source>
        <dbReference type="ARBA" id="ARBA00022692"/>
    </source>
</evidence>
<sequence>MSKTATKRPGMIARGLTSLSGRLFAQVHLSQEQQEELGNDEELMITNTQIASSLPLQMLLYFNVFYSIFWGALTLALMLFKENYLIVNQAYKVLSPLVLSVWFLLEPVRLYLGFVGNLQEKVPQLTGFWLLTLIPQLPIAFFFVLSLPVRVSGLPLQLSFDLAGSIILTVFVFLEVIVGFFALRSIVRSQVLKFHMQVSR</sequence>
<evidence type="ECO:0000256" key="1">
    <source>
        <dbReference type="ARBA" id="ARBA00004141"/>
    </source>
</evidence>
<evidence type="ECO:0000256" key="5">
    <source>
        <dbReference type="SAM" id="Phobius"/>
    </source>
</evidence>
<protein>
    <recommendedName>
        <fullName evidence="7">Transmembrane protein 17</fullName>
    </recommendedName>
</protein>
<feature type="transmembrane region" description="Helical" evidence="5">
    <location>
        <begin position="86"/>
        <end position="105"/>
    </location>
</feature>
<evidence type="ECO:0008006" key="7">
    <source>
        <dbReference type="Google" id="ProtNLM"/>
    </source>
</evidence>
<name>A0A7S4KT09_GUITH</name>
<gene>
    <name evidence="6" type="ORF">GTHE00462_LOCUS17927</name>
</gene>
<feature type="transmembrane region" description="Helical" evidence="5">
    <location>
        <begin position="126"/>
        <end position="145"/>
    </location>
</feature>
<proteinExistence type="predicted"/>
<keyword evidence="2 5" id="KW-0812">Transmembrane</keyword>
<keyword evidence="3 5" id="KW-1133">Transmembrane helix</keyword>
<feature type="transmembrane region" description="Helical" evidence="5">
    <location>
        <begin position="59"/>
        <end position="80"/>
    </location>
</feature>
<dbReference type="Pfam" id="PF09799">
    <property type="entry name" value="Transmemb_17"/>
    <property type="match status" value="1"/>
</dbReference>
<dbReference type="AlphaFoldDB" id="A0A7S4KT09"/>
<dbReference type="OMA" id="FINNKTW"/>
<dbReference type="GO" id="GO:0035869">
    <property type="term" value="C:ciliary transition zone"/>
    <property type="evidence" value="ECO:0007669"/>
    <property type="project" value="TreeGrafter"/>
</dbReference>
<organism evidence="6">
    <name type="scientific">Guillardia theta</name>
    <name type="common">Cryptophyte</name>
    <name type="synonym">Cryptomonas phi</name>
    <dbReference type="NCBI Taxonomy" id="55529"/>
    <lineage>
        <taxon>Eukaryota</taxon>
        <taxon>Cryptophyceae</taxon>
        <taxon>Pyrenomonadales</taxon>
        <taxon>Geminigeraceae</taxon>
        <taxon>Guillardia</taxon>
    </lineage>
</organism>
<dbReference type="PANTHER" id="PTHR13531">
    <property type="entry name" value="GEO07735P1-RELATED-RELATED"/>
    <property type="match status" value="1"/>
</dbReference>
<dbReference type="PANTHER" id="PTHR13531:SF6">
    <property type="entry name" value="TMEM (HUMAN TRANSMEMBRANE PROTEIN) HOMOLOG"/>
    <property type="match status" value="1"/>
</dbReference>
<reference evidence="6" key="1">
    <citation type="submission" date="2021-01" db="EMBL/GenBank/DDBJ databases">
        <authorList>
            <person name="Corre E."/>
            <person name="Pelletier E."/>
            <person name="Niang G."/>
            <person name="Scheremetjew M."/>
            <person name="Finn R."/>
            <person name="Kale V."/>
            <person name="Holt S."/>
            <person name="Cochrane G."/>
            <person name="Meng A."/>
            <person name="Brown T."/>
            <person name="Cohen L."/>
        </authorList>
    </citation>
    <scope>NUCLEOTIDE SEQUENCE</scope>
    <source>
        <strain evidence="6">CCMP 2712</strain>
    </source>
</reference>
<evidence type="ECO:0000256" key="3">
    <source>
        <dbReference type="ARBA" id="ARBA00022989"/>
    </source>
</evidence>
<dbReference type="EMBL" id="HBKN01022817">
    <property type="protein sequence ID" value="CAE2304679.1"/>
    <property type="molecule type" value="Transcribed_RNA"/>
</dbReference>
<keyword evidence="4 5" id="KW-0472">Membrane</keyword>
<dbReference type="InterPro" id="IPR019184">
    <property type="entry name" value="Uncharacterised_TM-17"/>
</dbReference>
<evidence type="ECO:0000313" key="6">
    <source>
        <dbReference type="EMBL" id="CAE2304679.1"/>
    </source>
</evidence>
<dbReference type="GO" id="GO:1905515">
    <property type="term" value="P:non-motile cilium assembly"/>
    <property type="evidence" value="ECO:0007669"/>
    <property type="project" value="TreeGrafter"/>
</dbReference>
<evidence type="ECO:0000256" key="4">
    <source>
        <dbReference type="ARBA" id="ARBA00023136"/>
    </source>
</evidence>